<dbReference type="EMBL" id="FN648060">
    <property type="protein sequence ID" value="CBJ29519.1"/>
    <property type="molecule type" value="Genomic_DNA"/>
</dbReference>
<evidence type="ECO:0000313" key="2">
    <source>
        <dbReference type="EMBL" id="CBJ29519.1"/>
    </source>
</evidence>
<dbReference type="EMBL" id="FN649737">
    <property type="protein sequence ID" value="CBJ29519.1"/>
    <property type="molecule type" value="Genomic_DNA"/>
</dbReference>
<feature type="domain" description="Cyclin-D1-binding protein 1-like N-terminal" evidence="1">
    <location>
        <begin position="53"/>
        <end position="187"/>
    </location>
</feature>
<evidence type="ECO:0000259" key="1">
    <source>
        <dbReference type="Pfam" id="PF13324"/>
    </source>
</evidence>
<dbReference type="AlphaFoldDB" id="D7FKX4"/>
<dbReference type="InParanoid" id="D7FKX4"/>
<accession>D7FKX4</accession>
<dbReference type="InterPro" id="IPR049317">
    <property type="entry name" value="GCIP-like_N"/>
</dbReference>
<dbReference type="Proteomes" id="UP000002630">
    <property type="component" value="Linkage Group LG12"/>
</dbReference>
<name>D7FKX4_ECTSI</name>
<dbReference type="PANTHER" id="PTHR15492">
    <property type="entry name" value="CYCLIN D1-BINDING PROTEIN 1"/>
    <property type="match status" value="1"/>
</dbReference>
<keyword evidence="3" id="KW-1185">Reference proteome</keyword>
<evidence type="ECO:0000313" key="3">
    <source>
        <dbReference type="Proteomes" id="UP000002630"/>
    </source>
</evidence>
<organism evidence="2 3">
    <name type="scientific">Ectocarpus siliculosus</name>
    <name type="common">Brown alga</name>
    <name type="synonym">Conferva siliculosa</name>
    <dbReference type="NCBI Taxonomy" id="2880"/>
    <lineage>
        <taxon>Eukaryota</taxon>
        <taxon>Sar</taxon>
        <taxon>Stramenopiles</taxon>
        <taxon>Ochrophyta</taxon>
        <taxon>PX clade</taxon>
        <taxon>Phaeophyceae</taxon>
        <taxon>Ectocarpales</taxon>
        <taxon>Ectocarpaceae</taxon>
        <taxon>Ectocarpus</taxon>
    </lineage>
</organism>
<dbReference type="PANTHER" id="PTHR15492:SF1">
    <property type="entry name" value="CYCLIN-D1-BINDING PROTEIN 1"/>
    <property type="match status" value="1"/>
</dbReference>
<dbReference type="Pfam" id="PF13324">
    <property type="entry name" value="GCIP_N"/>
    <property type="match status" value="1"/>
</dbReference>
<sequence length="384" mass="40680">MELNGAVKGHLEGLGKEIDTLIGHSKHGKGDTFSPTCWSKNSEDVDVALRVIGAASQSIHDGVTRLNLVYKANPSEVASESMSREMGGFCQQMVASLTLLSSVGASKSMVAYFSAGVRAVLHSLKDLIGALLDPSRHARLNGLTGTVWQSCKELQQAPKTNKLACRRQMMQWSVAVKDTIDEFVEAAKAAAMANAGKSESAGDKGGLDEQFAAKVTVGGAGEGEEGAEGTFDDFDFDGMDENYGAAELPCVEASVDVLRVFRRCLKAANDSLNSLDSPEPQEESGATAGSVGEGWLQGKLEWAKSVQTHLDDANECAGEVGILLYPPLDGGELLGRANDLEKSLAAFCEVFYACGEGTNSEMESPLRKAVVEKLGVLRAALKKL</sequence>
<dbReference type="GO" id="GO:0005634">
    <property type="term" value="C:nucleus"/>
    <property type="evidence" value="ECO:0007669"/>
    <property type="project" value="TreeGrafter"/>
</dbReference>
<dbReference type="InterPro" id="IPR026907">
    <property type="entry name" value="GCIP-like"/>
</dbReference>
<proteinExistence type="predicted"/>
<dbReference type="OrthoDB" id="10297428at2759"/>
<protein>
    <recommendedName>
        <fullName evidence="1">Cyclin-D1-binding protein 1-like N-terminal domain-containing protein</fullName>
    </recommendedName>
</protein>
<gene>
    <name evidence="2" type="ORF">Esi_0149_0076</name>
</gene>
<dbReference type="STRING" id="2880.D7FKX4"/>
<reference evidence="2 3" key="1">
    <citation type="journal article" date="2010" name="Nature">
        <title>The Ectocarpus genome and the independent evolution of multicellularity in brown algae.</title>
        <authorList>
            <person name="Cock J.M."/>
            <person name="Sterck L."/>
            <person name="Rouze P."/>
            <person name="Scornet D."/>
            <person name="Allen A.E."/>
            <person name="Amoutzias G."/>
            <person name="Anthouard V."/>
            <person name="Artiguenave F."/>
            <person name="Aury J.M."/>
            <person name="Badger J.H."/>
            <person name="Beszteri B."/>
            <person name="Billiau K."/>
            <person name="Bonnet E."/>
            <person name="Bothwell J.H."/>
            <person name="Bowler C."/>
            <person name="Boyen C."/>
            <person name="Brownlee C."/>
            <person name="Carrano C.J."/>
            <person name="Charrier B."/>
            <person name="Cho G.Y."/>
            <person name="Coelho S.M."/>
            <person name="Collen J."/>
            <person name="Corre E."/>
            <person name="Da Silva C."/>
            <person name="Delage L."/>
            <person name="Delaroque N."/>
            <person name="Dittami S.M."/>
            <person name="Doulbeau S."/>
            <person name="Elias M."/>
            <person name="Farnham G."/>
            <person name="Gachon C.M."/>
            <person name="Gschloessl B."/>
            <person name="Heesch S."/>
            <person name="Jabbari K."/>
            <person name="Jubin C."/>
            <person name="Kawai H."/>
            <person name="Kimura K."/>
            <person name="Kloareg B."/>
            <person name="Kupper F.C."/>
            <person name="Lang D."/>
            <person name="Le Bail A."/>
            <person name="Leblanc C."/>
            <person name="Lerouge P."/>
            <person name="Lohr M."/>
            <person name="Lopez P.J."/>
            <person name="Martens C."/>
            <person name="Maumus F."/>
            <person name="Michel G."/>
            <person name="Miranda-Saavedra D."/>
            <person name="Morales J."/>
            <person name="Moreau H."/>
            <person name="Motomura T."/>
            <person name="Nagasato C."/>
            <person name="Napoli C.A."/>
            <person name="Nelson D.R."/>
            <person name="Nyvall-Collen P."/>
            <person name="Peters A.F."/>
            <person name="Pommier C."/>
            <person name="Potin P."/>
            <person name="Poulain J."/>
            <person name="Quesneville H."/>
            <person name="Read B."/>
            <person name="Rensing S.A."/>
            <person name="Ritter A."/>
            <person name="Rousvoal S."/>
            <person name="Samanta M."/>
            <person name="Samson G."/>
            <person name="Schroeder D.C."/>
            <person name="Segurens B."/>
            <person name="Strittmatter M."/>
            <person name="Tonon T."/>
            <person name="Tregear J.W."/>
            <person name="Valentin K."/>
            <person name="von Dassow P."/>
            <person name="Yamagishi T."/>
            <person name="Van de Peer Y."/>
            <person name="Wincker P."/>
        </authorList>
    </citation>
    <scope>NUCLEOTIDE SEQUENCE [LARGE SCALE GENOMIC DNA]</scope>
    <source>
        <strain evidence="3">Ec32 / CCAP1310/4</strain>
    </source>
</reference>
<dbReference type="Gene3D" id="1.20.1410.10">
    <property type="entry name" value="I/LWEQ domain"/>
    <property type="match status" value="1"/>
</dbReference>